<evidence type="ECO:0000256" key="4">
    <source>
        <dbReference type="RuleBase" id="RU367022"/>
    </source>
</evidence>
<name>A0A914C3E4_9BILA</name>
<dbReference type="GO" id="GO:0016020">
    <property type="term" value="C:membrane"/>
    <property type="evidence" value="ECO:0007669"/>
    <property type="project" value="UniProtKB-SubCell"/>
</dbReference>
<feature type="transmembrane region" description="Helical" evidence="4">
    <location>
        <begin position="128"/>
        <end position="151"/>
    </location>
</feature>
<protein>
    <recommendedName>
        <fullName evidence="4">Copper transport protein</fullName>
    </recommendedName>
</protein>
<feature type="transmembrane region" description="Helical" evidence="4">
    <location>
        <begin position="44"/>
        <end position="67"/>
    </location>
</feature>
<dbReference type="WBParaSite" id="ACRNAN_Path_198.g708.t1">
    <property type="protein sequence ID" value="ACRNAN_Path_198.g708.t1"/>
    <property type="gene ID" value="ACRNAN_Path_198.g708"/>
</dbReference>
<keyword evidence="4" id="KW-0187">Copper transport</keyword>
<dbReference type="PANTHER" id="PTHR12483:SF106">
    <property type="entry name" value="COPPER TRANSPORT PROTEIN"/>
    <property type="match status" value="1"/>
</dbReference>
<comment type="subcellular location">
    <subcellularLocation>
        <location evidence="4">Membrane</location>
        <topology evidence="4">Multi-pass membrane protein</topology>
    </subcellularLocation>
</comment>
<evidence type="ECO:0000256" key="2">
    <source>
        <dbReference type="ARBA" id="ARBA00022989"/>
    </source>
</evidence>
<sequence>MSSEMIPSLSVLILVSVAMAHDYNANLTLHFSEREYVLLQAWKTGSFLGMFGSTLIVFLICIVHEALEGLRYFLAREHMLGSPETETVSQSSVKPLSDLKCWELPRKIRNSFTGYRVTQALLYGVQTLIGYLLILIVVSFNVWLILAVVLGKAAGTCSRDD</sequence>
<evidence type="ECO:0000313" key="6">
    <source>
        <dbReference type="Proteomes" id="UP000887540"/>
    </source>
</evidence>
<evidence type="ECO:0000256" key="3">
    <source>
        <dbReference type="ARBA" id="ARBA00023136"/>
    </source>
</evidence>
<dbReference type="Proteomes" id="UP000887540">
    <property type="component" value="Unplaced"/>
</dbReference>
<dbReference type="InterPro" id="IPR007274">
    <property type="entry name" value="Cop_transporter"/>
</dbReference>
<dbReference type="PANTHER" id="PTHR12483">
    <property type="entry name" value="SOLUTE CARRIER FAMILY 31 COPPER TRANSPORTERS"/>
    <property type="match status" value="1"/>
</dbReference>
<keyword evidence="4" id="KW-0406">Ion transport</keyword>
<dbReference type="GO" id="GO:0005375">
    <property type="term" value="F:copper ion transmembrane transporter activity"/>
    <property type="evidence" value="ECO:0007669"/>
    <property type="project" value="UniProtKB-UniRule"/>
</dbReference>
<keyword evidence="3 4" id="KW-0472">Membrane</keyword>
<keyword evidence="6" id="KW-1185">Reference proteome</keyword>
<proteinExistence type="inferred from homology"/>
<comment type="similarity">
    <text evidence="4">Belongs to the copper transporter (Ctr) (TC 1.A.56) family. SLC31A subfamily.</text>
</comment>
<organism evidence="6 7">
    <name type="scientific">Acrobeloides nanus</name>
    <dbReference type="NCBI Taxonomy" id="290746"/>
    <lineage>
        <taxon>Eukaryota</taxon>
        <taxon>Metazoa</taxon>
        <taxon>Ecdysozoa</taxon>
        <taxon>Nematoda</taxon>
        <taxon>Chromadorea</taxon>
        <taxon>Rhabditida</taxon>
        <taxon>Tylenchina</taxon>
        <taxon>Cephalobomorpha</taxon>
        <taxon>Cephaloboidea</taxon>
        <taxon>Cephalobidae</taxon>
        <taxon>Acrobeloides</taxon>
    </lineage>
</organism>
<evidence type="ECO:0000256" key="1">
    <source>
        <dbReference type="ARBA" id="ARBA00022692"/>
    </source>
</evidence>
<evidence type="ECO:0000313" key="7">
    <source>
        <dbReference type="WBParaSite" id="ACRNAN_Path_198.g708.t1"/>
    </source>
</evidence>
<evidence type="ECO:0000256" key="5">
    <source>
        <dbReference type="SAM" id="SignalP"/>
    </source>
</evidence>
<feature type="chain" id="PRO_5037448253" description="Copper transport protein" evidence="5">
    <location>
        <begin position="21"/>
        <end position="161"/>
    </location>
</feature>
<reference evidence="7" key="1">
    <citation type="submission" date="2022-11" db="UniProtKB">
        <authorList>
            <consortium name="WormBaseParasite"/>
        </authorList>
    </citation>
    <scope>IDENTIFICATION</scope>
</reference>
<keyword evidence="4" id="KW-0186">Copper</keyword>
<keyword evidence="4" id="KW-0813">Transport</keyword>
<keyword evidence="1 4" id="KW-0812">Transmembrane</keyword>
<feature type="signal peptide" evidence="5">
    <location>
        <begin position="1"/>
        <end position="20"/>
    </location>
</feature>
<dbReference type="AlphaFoldDB" id="A0A914C3E4"/>
<keyword evidence="5" id="KW-0732">Signal</keyword>
<keyword evidence="2 4" id="KW-1133">Transmembrane helix</keyword>
<dbReference type="Pfam" id="PF04145">
    <property type="entry name" value="Ctr"/>
    <property type="match status" value="1"/>
</dbReference>
<accession>A0A914C3E4</accession>